<evidence type="ECO:0000313" key="1">
    <source>
        <dbReference type="EMBL" id="OXE28830.1"/>
    </source>
</evidence>
<evidence type="ECO:0000313" key="2">
    <source>
        <dbReference type="Proteomes" id="UP000214596"/>
    </source>
</evidence>
<feature type="non-terminal residue" evidence="1">
    <location>
        <position position="97"/>
    </location>
</feature>
<comment type="caution">
    <text evidence="1">The sequence shown here is derived from an EMBL/GenBank/DDBJ whole genome shotgun (WGS) entry which is preliminary data.</text>
</comment>
<organism evidence="1 2">
    <name type="scientific">Vibrio parahaemolyticus</name>
    <dbReference type="NCBI Taxonomy" id="670"/>
    <lineage>
        <taxon>Bacteria</taxon>
        <taxon>Pseudomonadati</taxon>
        <taxon>Pseudomonadota</taxon>
        <taxon>Gammaproteobacteria</taxon>
        <taxon>Vibrionales</taxon>
        <taxon>Vibrionaceae</taxon>
        <taxon>Vibrio</taxon>
    </lineage>
</organism>
<dbReference type="AlphaFoldDB" id="A0A227J193"/>
<dbReference type="EMBL" id="NIXT01003926">
    <property type="protein sequence ID" value="OXE28830.1"/>
    <property type="molecule type" value="Genomic_DNA"/>
</dbReference>
<sequence>TQLVNEYRDALDRGEVVVKEWRPMALHSVDWSPYLGHEWDMQWESTYDKQRLVELGNRLCQYPESHKLQSRVNKLYNDRLAMMTGEKAIDWGMAETL</sequence>
<protein>
    <submittedName>
        <fullName evidence="1">Uncharacterized protein</fullName>
    </submittedName>
</protein>
<gene>
    <name evidence="1" type="ORF">CA163_31840</name>
</gene>
<accession>A0A227J193</accession>
<dbReference type="Gene3D" id="3.40.50.12470">
    <property type="match status" value="1"/>
</dbReference>
<reference evidence="1 2" key="1">
    <citation type="journal article" date="2017" name="Appl. Environ. Microbiol.">
        <title>Parallel evolution of two clades of a major Atlantic endemic Vibrio parahaemolyticus pathogen lineage by independent acquisition of related pathogenicity islands.</title>
        <authorList>
            <person name="Xu F."/>
            <person name="Gonzalez-Escalona N."/>
            <person name="Drees K.P."/>
            <person name="Sebra R.P."/>
            <person name="Cooper V.S."/>
            <person name="Jones S.H."/>
            <person name="Whistler C.A."/>
        </authorList>
    </citation>
    <scope>NUCLEOTIDE SEQUENCE [LARGE SCALE GENOMIC DNA]</scope>
    <source>
        <strain evidence="1 2">MAVP-3</strain>
    </source>
</reference>
<proteinExistence type="predicted"/>
<feature type="non-terminal residue" evidence="1">
    <location>
        <position position="1"/>
    </location>
</feature>
<dbReference type="Proteomes" id="UP000214596">
    <property type="component" value="Unassembled WGS sequence"/>
</dbReference>
<name>A0A227J193_VIBPH</name>